<dbReference type="InterPro" id="IPR036514">
    <property type="entry name" value="SGNH_hydro_sf"/>
</dbReference>
<comment type="caution">
    <text evidence="1">The sequence shown here is derived from an EMBL/GenBank/DDBJ whole genome shotgun (WGS) entry which is preliminary data.</text>
</comment>
<evidence type="ECO:0000313" key="2">
    <source>
        <dbReference type="Proteomes" id="UP000078543"/>
    </source>
</evidence>
<reference evidence="1 2" key="1">
    <citation type="submission" date="2016-04" db="EMBL/GenBank/DDBJ databases">
        <title>Draft genome sequence of freshwater magnetotactic bacteria Magnetospirillum marisnigri SP-1 and Magnetospirillum moscoviense BB-1.</title>
        <authorList>
            <person name="Koziaeva V."/>
            <person name="Dziuba M.V."/>
            <person name="Ivanov T.M."/>
            <person name="Kuznetsov B."/>
            <person name="Grouzdev D.S."/>
        </authorList>
    </citation>
    <scope>NUCLEOTIDE SEQUENCE [LARGE SCALE GENOMIC DNA]</scope>
    <source>
        <strain evidence="1 2">BB-1</strain>
    </source>
</reference>
<dbReference type="EMBL" id="LWQU01000012">
    <property type="protein sequence ID" value="OAN66783.1"/>
    <property type="molecule type" value="Genomic_DNA"/>
</dbReference>
<proteinExistence type="predicted"/>
<dbReference type="GO" id="GO:0016788">
    <property type="term" value="F:hydrolase activity, acting on ester bonds"/>
    <property type="evidence" value="ECO:0007669"/>
    <property type="project" value="UniProtKB-ARBA"/>
</dbReference>
<accession>A0A178N1K5</accession>
<dbReference type="Proteomes" id="UP000078543">
    <property type="component" value="Unassembled WGS sequence"/>
</dbReference>
<sequence length="386" mass="43250">MIGLFKRVFNAAAVLLLNVVVMIAAAEWGAKAVLKMARDARPAYMPTYTDAEYSKLYDTDDAAKYREISAEGWRMGDTIYSPFVEYRMTPYQGRHFTITEQGFRPNDLAPQDLARPGRKVFVFGGSTTMGSGVANSETIPAAVERALQAAGLTDVQVFNFGVVSYFSTQERIALERLLTAGIKPDVAVFIDGLNDFYYCTIPDQSSWNERLVQLTSARSRQPLMLEIANRSNVVQLARHLGGDKSVMVREWGSFCQSDADVAGVVQRLDTNRRILDGMAERLGFELIFVQQPVPTYHYDNAKRVVPVTDEMLGYHANARRGYPMMAAMRDMGSLWTRNLLWLAELEPASANAYVDMVHYSPAFNDIIGRAIADEIVKRGIKERQKP</sequence>
<dbReference type="OrthoDB" id="8480707at2"/>
<organism evidence="1 2">
    <name type="scientific">Magnetospirillum moscoviense</name>
    <dbReference type="NCBI Taxonomy" id="1437059"/>
    <lineage>
        <taxon>Bacteria</taxon>
        <taxon>Pseudomonadati</taxon>
        <taxon>Pseudomonadota</taxon>
        <taxon>Alphaproteobacteria</taxon>
        <taxon>Rhodospirillales</taxon>
        <taxon>Rhodospirillaceae</taxon>
        <taxon>Magnetospirillum</taxon>
    </lineage>
</organism>
<gene>
    <name evidence="1" type="ORF">A6A05_18435</name>
</gene>
<keyword evidence="2" id="KW-1185">Reference proteome</keyword>
<protein>
    <submittedName>
        <fullName evidence="1">Uncharacterized protein</fullName>
    </submittedName>
</protein>
<evidence type="ECO:0000313" key="1">
    <source>
        <dbReference type="EMBL" id="OAN66783.1"/>
    </source>
</evidence>
<dbReference type="STRING" id="1437059.A6A05_18435"/>
<name>A0A178N1K5_9PROT</name>
<dbReference type="AlphaFoldDB" id="A0A178N1K5"/>
<dbReference type="SUPFAM" id="SSF52266">
    <property type="entry name" value="SGNH hydrolase"/>
    <property type="match status" value="1"/>
</dbReference>
<dbReference type="Gene3D" id="3.40.50.1110">
    <property type="entry name" value="SGNH hydrolase"/>
    <property type="match status" value="1"/>
</dbReference>
<dbReference type="RefSeq" id="WP_068496532.1">
    <property type="nucleotide sequence ID" value="NZ_LWQU01000012.1"/>
</dbReference>
<dbReference type="CDD" id="cd00229">
    <property type="entry name" value="SGNH_hydrolase"/>
    <property type="match status" value="1"/>
</dbReference>